<gene>
    <name evidence="2" type="ORF">AVEN_173030_1</name>
</gene>
<comment type="caution">
    <text evidence="2">The sequence shown here is derived from an EMBL/GenBank/DDBJ whole genome shotgun (WGS) entry which is preliminary data.</text>
</comment>
<keyword evidence="3" id="KW-1185">Reference proteome</keyword>
<proteinExistence type="predicted"/>
<dbReference type="Proteomes" id="UP000499080">
    <property type="component" value="Unassembled WGS sequence"/>
</dbReference>
<name>A0A4Y2LQ67_ARAVE</name>
<sequence length="92" mass="10322">MSTPCFSDFTNETDSRKKPFKSSLVIDHNFFRKLTRQTEKEEKSSTPLPPRPLIRAARARDGRAFLDGPPPQLTSPSSHEPMHARAAMAGLQ</sequence>
<organism evidence="2 3">
    <name type="scientific">Araneus ventricosus</name>
    <name type="common">Orbweaver spider</name>
    <name type="synonym">Epeira ventricosa</name>
    <dbReference type="NCBI Taxonomy" id="182803"/>
    <lineage>
        <taxon>Eukaryota</taxon>
        <taxon>Metazoa</taxon>
        <taxon>Ecdysozoa</taxon>
        <taxon>Arthropoda</taxon>
        <taxon>Chelicerata</taxon>
        <taxon>Arachnida</taxon>
        <taxon>Araneae</taxon>
        <taxon>Araneomorphae</taxon>
        <taxon>Entelegynae</taxon>
        <taxon>Araneoidea</taxon>
        <taxon>Araneidae</taxon>
        <taxon>Araneus</taxon>
    </lineage>
</organism>
<evidence type="ECO:0000256" key="1">
    <source>
        <dbReference type="SAM" id="MobiDB-lite"/>
    </source>
</evidence>
<evidence type="ECO:0000313" key="2">
    <source>
        <dbReference type="EMBL" id="GBN16878.1"/>
    </source>
</evidence>
<dbReference type="EMBL" id="BGPR01006197">
    <property type="protein sequence ID" value="GBN16878.1"/>
    <property type="molecule type" value="Genomic_DNA"/>
</dbReference>
<reference evidence="2 3" key="1">
    <citation type="journal article" date="2019" name="Sci. Rep.">
        <title>Orb-weaving spider Araneus ventricosus genome elucidates the spidroin gene catalogue.</title>
        <authorList>
            <person name="Kono N."/>
            <person name="Nakamura H."/>
            <person name="Ohtoshi R."/>
            <person name="Moran D.A.P."/>
            <person name="Shinohara A."/>
            <person name="Yoshida Y."/>
            <person name="Fujiwara M."/>
            <person name="Mori M."/>
            <person name="Tomita M."/>
            <person name="Arakawa K."/>
        </authorList>
    </citation>
    <scope>NUCLEOTIDE SEQUENCE [LARGE SCALE GENOMIC DNA]</scope>
</reference>
<feature type="region of interest" description="Disordered" evidence="1">
    <location>
        <begin position="63"/>
        <end position="92"/>
    </location>
</feature>
<accession>A0A4Y2LQ67</accession>
<protein>
    <submittedName>
        <fullName evidence="2">Uncharacterized protein</fullName>
    </submittedName>
</protein>
<evidence type="ECO:0000313" key="3">
    <source>
        <dbReference type="Proteomes" id="UP000499080"/>
    </source>
</evidence>
<dbReference type="AlphaFoldDB" id="A0A4Y2LQ67"/>